<keyword evidence="6 7" id="KW-0472">Membrane</keyword>
<dbReference type="Pfam" id="PF00528">
    <property type="entry name" value="BPD_transp_1"/>
    <property type="match status" value="1"/>
</dbReference>
<keyword evidence="5 7" id="KW-1133">Transmembrane helix</keyword>
<dbReference type="EMBL" id="QGTD01000005">
    <property type="protein sequence ID" value="PWU69418.1"/>
    <property type="molecule type" value="Genomic_DNA"/>
</dbReference>
<dbReference type="Gene3D" id="1.10.3720.10">
    <property type="entry name" value="MetI-like"/>
    <property type="match status" value="1"/>
</dbReference>
<gene>
    <name evidence="9" type="ORF">DLJ74_05420</name>
</gene>
<feature type="transmembrane region" description="Helical" evidence="7">
    <location>
        <begin position="257"/>
        <end position="278"/>
    </location>
</feature>
<dbReference type="CDD" id="cd06261">
    <property type="entry name" value="TM_PBP2"/>
    <property type="match status" value="1"/>
</dbReference>
<evidence type="ECO:0000256" key="2">
    <source>
        <dbReference type="ARBA" id="ARBA00022448"/>
    </source>
</evidence>
<evidence type="ECO:0000313" key="10">
    <source>
        <dbReference type="Proteomes" id="UP000245624"/>
    </source>
</evidence>
<protein>
    <submittedName>
        <fullName evidence="9">Sugar ABC transporter ATP-binding protein</fullName>
    </submittedName>
</protein>
<dbReference type="PANTHER" id="PTHR43744">
    <property type="entry name" value="ABC TRANSPORTER PERMEASE PROTEIN MG189-RELATED-RELATED"/>
    <property type="match status" value="1"/>
</dbReference>
<keyword evidence="4 7" id="KW-0812">Transmembrane</keyword>
<comment type="caution">
    <text evidence="9">The sequence shown here is derived from an EMBL/GenBank/DDBJ whole genome shotgun (WGS) entry which is preliminary data.</text>
</comment>
<feature type="transmembrane region" description="Helical" evidence="7">
    <location>
        <begin position="122"/>
        <end position="145"/>
    </location>
</feature>
<evidence type="ECO:0000256" key="5">
    <source>
        <dbReference type="ARBA" id="ARBA00022989"/>
    </source>
</evidence>
<organism evidence="9 10">
    <name type="scientific">Gracilibacillus dipsosauri</name>
    <dbReference type="NCBI Taxonomy" id="178340"/>
    <lineage>
        <taxon>Bacteria</taxon>
        <taxon>Bacillati</taxon>
        <taxon>Bacillota</taxon>
        <taxon>Bacilli</taxon>
        <taxon>Bacillales</taxon>
        <taxon>Bacillaceae</taxon>
        <taxon>Gracilibacillus</taxon>
    </lineage>
</organism>
<reference evidence="9 10" key="1">
    <citation type="submission" date="2018-05" db="EMBL/GenBank/DDBJ databases">
        <title>Genomic analysis of Gracilibacillus dipsosauri DD1 reveals novel features of a salt-tolerant amylase.</title>
        <authorList>
            <person name="Deutch C.E."/>
            <person name="Yang S."/>
        </authorList>
    </citation>
    <scope>NUCLEOTIDE SEQUENCE [LARGE SCALE GENOMIC DNA]</scope>
    <source>
        <strain evidence="9 10">DD1</strain>
    </source>
</reference>
<dbReference type="SUPFAM" id="SSF161098">
    <property type="entry name" value="MetI-like"/>
    <property type="match status" value="1"/>
</dbReference>
<evidence type="ECO:0000256" key="7">
    <source>
        <dbReference type="RuleBase" id="RU363032"/>
    </source>
</evidence>
<keyword evidence="10" id="KW-1185">Reference proteome</keyword>
<evidence type="ECO:0000256" key="4">
    <source>
        <dbReference type="ARBA" id="ARBA00022692"/>
    </source>
</evidence>
<dbReference type="PROSITE" id="PS50928">
    <property type="entry name" value="ABC_TM1"/>
    <property type="match status" value="1"/>
</dbReference>
<dbReference type="GO" id="GO:0005886">
    <property type="term" value="C:plasma membrane"/>
    <property type="evidence" value="ECO:0007669"/>
    <property type="project" value="UniProtKB-SubCell"/>
</dbReference>
<dbReference type="InterPro" id="IPR035906">
    <property type="entry name" value="MetI-like_sf"/>
</dbReference>
<evidence type="ECO:0000259" key="8">
    <source>
        <dbReference type="PROSITE" id="PS50928"/>
    </source>
</evidence>
<evidence type="ECO:0000256" key="1">
    <source>
        <dbReference type="ARBA" id="ARBA00004651"/>
    </source>
</evidence>
<feature type="transmembrane region" description="Helical" evidence="7">
    <location>
        <begin position="21"/>
        <end position="44"/>
    </location>
</feature>
<dbReference type="OrthoDB" id="9771544at2"/>
<evidence type="ECO:0000313" key="9">
    <source>
        <dbReference type="EMBL" id="PWU69418.1"/>
    </source>
</evidence>
<keyword evidence="2 7" id="KW-0813">Transport</keyword>
<evidence type="ECO:0000256" key="6">
    <source>
        <dbReference type="ARBA" id="ARBA00023136"/>
    </source>
</evidence>
<feature type="transmembrane region" description="Helical" evidence="7">
    <location>
        <begin position="197"/>
        <end position="222"/>
    </location>
</feature>
<accession>A0A317L3E9</accession>
<dbReference type="AlphaFoldDB" id="A0A317L3E9"/>
<sequence length="294" mass="33110">MNNGQVAVPMRDTNKQHKSRLVLLMIKYILLIGGTIVFMLPLVWTLSGSLKPNGEIFTVPIQWIPETFMWQNYINMLSSFPMVSYAWNSMIIVAFNIIFVLASSFFVAYGFARFKSPLNGPLFLIVLATMMIPEQVTLVPQFLLFSELGWVNTYLPLIVPSAFGVPFNIFLIRQFIKTLPKELDESAYMDGANSFQILLKIIAPLCLPIMVTIGIMTFNFHWNDFLGPLIYLSDPDKFPLQLGLYSLQGERDGITDYGILFAASLTALIPPLLLFLFLQKYILSGIKIGGSLKG</sequence>
<feature type="transmembrane region" description="Helical" evidence="7">
    <location>
        <begin position="157"/>
        <end position="176"/>
    </location>
</feature>
<feature type="domain" description="ABC transmembrane type-1" evidence="8">
    <location>
        <begin position="86"/>
        <end position="278"/>
    </location>
</feature>
<keyword evidence="3" id="KW-1003">Cell membrane</keyword>
<comment type="subcellular location">
    <subcellularLocation>
        <location evidence="1 7">Cell membrane</location>
        <topology evidence="1 7">Multi-pass membrane protein</topology>
    </subcellularLocation>
</comment>
<dbReference type="GO" id="GO:0055085">
    <property type="term" value="P:transmembrane transport"/>
    <property type="evidence" value="ECO:0007669"/>
    <property type="project" value="InterPro"/>
</dbReference>
<keyword evidence="9" id="KW-0067">ATP-binding</keyword>
<keyword evidence="9" id="KW-0547">Nucleotide-binding</keyword>
<proteinExistence type="inferred from homology"/>
<comment type="similarity">
    <text evidence="7">Belongs to the binding-protein-dependent transport system permease family.</text>
</comment>
<evidence type="ECO:0000256" key="3">
    <source>
        <dbReference type="ARBA" id="ARBA00022475"/>
    </source>
</evidence>
<dbReference type="Proteomes" id="UP000245624">
    <property type="component" value="Unassembled WGS sequence"/>
</dbReference>
<name>A0A317L3E9_9BACI</name>
<dbReference type="InterPro" id="IPR000515">
    <property type="entry name" value="MetI-like"/>
</dbReference>
<feature type="transmembrane region" description="Helical" evidence="7">
    <location>
        <begin position="85"/>
        <end position="110"/>
    </location>
</feature>
<dbReference type="RefSeq" id="WP_109983659.1">
    <property type="nucleotide sequence ID" value="NZ_JAJUIE010000016.1"/>
</dbReference>
<dbReference type="GO" id="GO:0005524">
    <property type="term" value="F:ATP binding"/>
    <property type="evidence" value="ECO:0007669"/>
    <property type="project" value="UniProtKB-KW"/>
</dbReference>
<dbReference type="PANTHER" id="PTHR43744:SF12">
    <property type="entry name" value="ABC TRANSPORTER PERMEASE PROTEIN MG189-RELATED"/>
    <property type="match status" value="1"/>
</dbReference>